<name>A0A0F9F8A4_9ZZZZ</name>
<sequence length="105" mass="12633">MVSKSKNEEWFDRHWLFMGGLTPEHEYRFHDVRRWRFDRAWPDKKVALEVEGRGHAKWNRYHSDIEKYNEAARLGWTVIRLSYVAIGKEDLTTLDILKDVLDAND</sequence>
<comment type="caution">
    <text evidence="1">The sequence shown here is derived from an EMBL/GenBank/DDBJ whole genome shotgun (WGS) entry which is preliminary data.</text>
</comment>
<dbReference type="Gene3D" id="3.40.960.10">
    <property type="entry name" value="VSR Endonuclease"/>
    <property type="match status" value="1"/>
</dbReference>
<evidence type="ECO:0008006" key="2">
    <source>
        <dbReference type="Google" id="ProtNLM"/>
    </source>
</evidence>
<protein>
    <recommendedName>
        <fullName evidence="2">DUF559 domain-containing protein</fullName>
    </recommendedName>
</protein>
<accession>A0A0F9F8A4</accession>
<reference evidence="1" key="1">
    <citation type="journal article" date="2015" name="Nature">
        <title>Complex archaea that bridge the gap between prokaryotes and eukaryotes.</title>
        <authorList>
            <person name="Spang A."/>
            <person name="Saw J.H."/>
            <person name="Jorgensen S.L."/>
            <person name="Zaremba-Niedzwiedzka K."/>
            <person name="Martijn J."/>
            <person name="Lind A.E."/>
            <person name="van Eijk R."/>
            <person name="Schleper C."/>
            <person name="Guy L."/>
            <person name="Ettema T.J."/>
        </authorList>
    </citation>
    <scope>NUCLEOTIDE SEQUENCE</scope>
</reference>
<organism evidence="1">
    <name type="scientific">marine sediment metagenome</name>
    <dbReference type="NCBI Taxonomy" id="412755"/>
    <lineage>
        <taxon>unclassified sequences</taxon>
        <taxon>metagenomes</taxon>
        <taxon>ecological metagenomes</taxon>
    </lineage>
</organism>
<dbReference type="EMBL" id="LAZR01022256">
    <property type="protein sequence ID" value="KKL82518.1"/>
    <property type="molecule type" value="Genomic_DNA"/>
</dbReference>
<gene>
    <name evidence="1" type="ORF">LCGC14_1983990</name>
</gene>
<dbReference type="AlphaFoldDB" id="A0A0F9F8A4"/>
<proteinExistence type="predicted"/>
<evidence type="ECO:0000313" key="1">
    <source>
        <dbReference type="EMBL" id="KKL82518.1"/>
    </source>
</evidence>